<name>A0A1H3QTY3_9BURK</name>
<dbReference type="AlphaFoldDB" id="A0A1H3QTY3"/>
<protein>
    <recommendedName>
        <fullName evidence="3">Terminase-like family protein</fullName>
    </recommendedName>
</protein>
<organism evidence="1 2">
    <name type="scientific">Delftia lacustris</name>
    <dbReference type="NCBI Taxonomy" id="558537"/>
    <lineage>
        <taxon>Bacteria</taxon>
        <taxon>Pseudomonadati</taxon>
        <taxon>Pseudomonadota</taxon>
        <taxon>Betaproteobacteria</taxon>
        <taxon>Burkholderiales</taxon>
        <taxon>Comamonadaceae</taxon>
        <taxon>Delftia</taxon>
    </lineage>
</organism>
<gene>
    <name evidence="1" type="ORF">SAMN05421547_113140</name>
</gene>
<accession>A0A1H3QTY3</accession>
<proteinExistence type="predicted"/>
<evidence type="ECO:0008006" key="3">
    <source>
        <dbReference type="Google" id="ProtNLM"/>
    </source>
</evidence>
<dbReference type="InterPro" id="IPR027417">
    <property type="entry name" value="P-loop_NTPase"/>
</dbReference>
<dbReference type="Gene3D" id="3.30.420.240">
    <property type="match status" value="1"/>
</dbReference>
<dbReference type="EMBL" id="FNPE01000013">
    <property type="protein sequence ID" value="SDZ16790.1"/>
    <property type="molecule type" value="Genomic_DNA"/>
</dbReference>
<evidence type="ECO:0000313" key="1">
    <source>
        <dbReference type="EMBL" id="SDZ16790.1"/>
    </source>
</evidence>
<dbReference type="GeneID" id="94692798"/>
<sequence>MTAPGIPTSAEILRRLKLLPEAQRAQLDVFLREADPGIWVPQPGPQTMAYNCLADILFYGGAAGGGKTELLLGLALTAQEHAIIFRRQGVQLKGLVTRMAKILGTRDGYNSQDKLWRLPGDRLLELGSVNEPEDWEKYAGRPHDAKLYDEICHFTETQFRTLNAWMRTDNPKVRQRIVCAGNPPTGPEGEWVKRFWAPWLDPRHPNPAKPGELRWYISNEKGEDQEVSGPEPVMVSGELMQPKSRTFIPSRVDDNLFLMATGYKAQLQALQEPLRSQMLRGDFSAGAADPVWQLIPTEWIKAAQARWKEPEKKGPMTAMGFDPSRGGLDKSSAARRHGRWFDKLVTAPGVVTHDGPTAAGFVTPLVRDGAPIAVDSIGCGSSAYDFLVGLGLHIHPVVASNASEQMDKAGQLRFRNKRAEMYWRLREALDPHGPEPIALPPDPELEGDLAAPRFKVVTMGKGTAIQINSKDEIREVLGRSPDKGDSVAMTFVDDLPAPIPLIPGHGPRQSLHDRMRARARGGSGRWDQSAA</sequence>
<dbReference type="RefSeq" id="WP_074922873.1">
    <property type="nucleotide sequence ID" value="NZ_CP141274.1"/>
</dbReference>
<reference evidence="1 2" key="1">
    <citation type="submission" date="2016-10" db="EMBL/GenBank/DDBJ databases">
        <authorList>
            <person name="de Groot N.N."/>
        </authorList>
    </citation>
    <scope>NUCLEOTIDE SEQUENCE [LARGE SCALE GENOMIC DNA]</scope>
    <source>
        <strain evidence="1 2">LMG 24775</strain>
    </source>
</reference>
<dbReference type="Proteomes" id="UP000183417">
    <property type="component" value="Unassembled WGS sequence"/>
</dbReference>
<evidence type="ECO:0000313" key="2">
    <source>
        <dbReference type="Proteomes" id="UP000183417"/>
    </source>
</evidence>
<dbReference type="Gene3D" id="3.40.50.300">
    <property type="entry name" value="P-loop containing nucleotide triphosphate hydrolases"/>
    <property type="match status" value="1"/>
</dbReference>